<dbReference type="PROSITE" id="PS00028">
    <property type="entry name" value="ZINC_FINGER_C2H2_1"/>
    <property type="match status" value="1"/>
</dbReference>
<dbReference type="SUPFAM" id="SSF101898">
    <property type="entry name" value="NHL repeat"/>
    <property type="match status" value="1"/>
</dbReference>
<dbReference type="GO" id="GO:0043161">
    <property type="term" value="P:proteasome-mediated ubiquitin-dependent protein catabolic process"/>
    <property type="evidence" value="ECO:0007669"/>
    <property type="project" value="TreeGrafter"/>
</dbReference>
<dbReference type="SMART" id="SM00336">
    <property type="entry name" value="BBOX"/>
    <property type="match status" value="1"/>
</dbReference>
<dbReference type="GO" id="GO:0008270">
    <property type="term" value="F:zinc ion binding"/>
    <property type="evidence" value="ECO:0007669"/>
    <property type="project" value="UniProtKB-KW"/>
</dbReference>
<evidence type="ECO:0000256" key="4">
    <source>
        <dbReference type="SAM" id="Coils"/>
    </source>
</evidence>
<keyword evidence="4" id="KW-0175">Coiled coil</keyword>
<dbReference type="InterPro" id="IPR013087">
    <property type="entry name" value="Znf_C2H2_type"/>
</dbReference>
<dbReference type="VEuPathDB" id="AmoebaDB:NfTy_008930"/>
<keyword evidence="2" id="KW-0863">Zinc-finger</keyword>
<organism evidence="6 7">
    <name type="scientific">Naegleria fowleri</name>
    <name type="common">Brain eating amoeba</name>
    <dbReference type="NCBI Taxonomy" id="5763"/>
    <lineage>
        <taxon>Eukaryota</taxon>
        <taxon>Discoba</taxon>
        <taxon>Heterolobosea</taxon>
        <taxon>Tetramitia</taxon>
        <taxon>Eutetramitia</taxon>
        <taxon>Vahlkampfiidae</taxon>
        <taxon>Naegleria</taxon>
    </lineage>
</organism>
<proteinExistence type="predicted"/>
<dbReference type="OMA" id="SSHENKQ"/>
<dbReference type="EMBL" id="VFQX01000058">
    <property type="protein sequence ID" value="KAF0973732.1"/>
    <property type="molecule type" value="Genomic_DNA"/>
</dbReference>
<dbReference type="Gene3D" id="2.120.10.30">
    <property type="entry name" value="TolB, C-terminal domain"/>
    <property type="match status" value="2"/>
</dbReference>
<dbReference type="GO" id="GO:0000209">
    <property type="term" value="P:protein polyubiquitination"/>
    <property type="evidence" value="ECO:0007669"/>
    <property type="project" value="TreeGrafter"/>
</dbReference>
<comment type="caution">
    <text evidence="6">The sequence shown here is derived from an EMBL/GenBank/DDBJ whole genome shotgun (WGS) entry which is preliminary data.</text>
</comment>
<keyword evidence="7" id="KW-1185">Reference proteome</keyword>
<dbReference type="Pfam" id="PF01436">
    <property type="entry name" value="NHL"/>
    <property type="match status" value="1"/>
</dbReference>
<dbReference type="InterPro" id="IPR011042">
    <property type="entry name" value="6-blade_b-propeller_TolB-like"/>
</dbReference>
<dbReference type="InterPro" id="IPR001258">
    <property type="entry name" value="NHL_repeat"/>
</dbReference>
<keyword evidence="2" id="KW-0479">Metal-binding</keyword>
<evidence type="ECO:0000256" key="3">
    <source>
        <dbReference type="PROSITE-ProRule" id="PRU00504"/>
    </source>
</evidence>
<dbReference type="SUPFAM" id="SSF57845">
    <property type="entry name" value="B-box zinc-binding domain"/>
    <property type="match status" value="1"/>
</dbReference>
<gene>
    <name evidence="6" type="ORF">FDP41_007119</name>
</gene>
<dbReference type="GO" id="GO:0061630">
    <property type="term" value="F:ubiquitin protein ligase activity"/>
    <property type="evidence" value="ECO:0007669"/>
    <property type="project" value="TreeGrafter"/>
</dbReference>
<dbReference type="Pfam" id="PF00643">
    <property type="entry name" value="zf-B_box"/>
    <property type="match status" value="1"/>
</dbReference>
<sequence>MSTAISRNCSTCLEEEDEFIEATHCCSSCLFPKEHDVRISQNPYFCALHARRHSKNNHGHMVVVIVTSSRNSTSQTPSDHPQVITAHNTPNMVNNDNSPTLSSIIDHNSFSNSFSLNNSSNGGVTNHSPTSVNSIFGIPTCSLHQCPINVYCRNCEKLICAACTLEKHHRGHSSDLLSNIEKEEKEKFKIQHTSLKESIKNWEQVFSAQDEDLRNELKNIEMKKIALKDEVDQIFEILKDVLKQRQEELHSKIEKLCENNCQLIEKIIEMKDETNETLSYFNDLDEMNGYEFMEKRMNQFKKAMYSFEHLKTQFESIGKLEQLHDMKLVNISHPIEMINNQIQNMGDVLMFEYAPIDPQSCKILEMDKIQNHIWKCKQTLSFTLMLSSKKDEKQTENKKLEGSHSLIPFINCFIETQDGMVLSRCSSIKEKNPDQLYKKEFQIQIQIPDFRDQTNLRLAVMIDRKRTRNKQLCQHIYQSPFKLNVIKDDGQKHSILLTDLHYIQTIGSSQNPSSKEGFFNMPNDVKLSLKHGLFFVADFMNKRIQAFNINTKTFKFKFNTNDKPKHVAIDSVDDSIIVSCDDHCIYKYSIESKKLIWKLGTPKQPSSNAQHFNSPYGLVVDDSDGNVFICDCLNHRIQVYSREGKFLYMFGNNNGSQNVQFNGPFAIDINNMGRLVIADYWNQRIVEVSKKGDCCFHVFGGGWKGNVELGHPIGVVVDKRTGNMLVCDEENLRVQYFTPQGEYLKTFQPRNGEQGFGKPFRLCFNSLTGEIFVVDCSQHRIQVYK</sequence>
<dbReference type="PANTHER" id="PTHR24104:SF47">
    <property type="entry name" value="E3 UBIQUITIN-PROTEIN LIGASE NHLRC1"/>
    <property type="match status" value="1"/>
</dbReference>
<evidence type="ECO:0000313" key="6">
    <source>
        <dbReference type="EMBL" id="KAF0973732.1"/>
    </source>
</evidence>
<dbReference type="PANTHER" id="PTHR24104">
    <property type="entry name" value="E3 UBIQUITIN-PROTEIN LIGASE NHLRC1-RELATED"/>
    <property type="match status" value="1"/>
</dbReference>
<dbReference type="PROSITE" id="PS51125">
    <property type="entry name" value="NHL"/>
    <property type="match status" value="1"/>
</dbReference>
<accession>A0A6A5BG22</accession>
<evidence type="ECO:0000256" key="1">
    <source>
        <dbReference type="ARBA" id="ARBA00022737"/>
    </source>
</evidence>
<dbReference type="VEuPathDB" id="AmoebaDB:FDP41_007119"/>
<reference evidence="6 7" key="1">
    <citation type="journal article" date="2019" name="Sci. Rep.">
        <title>Nanopore sequencing improves the draft genome of the human pathogenic amoeba Naegleria fowleri.</title>
        <authorList>
            <person name="Liechti N."/>
            <person name="Schurch N."/>
            <person name="Bruggmann R."/>
            <person name="Wittwer M."/>
        </authorList>
    </citation>
    <scope>NUCLEOTIDE SEQUENCE [LARGE SCALE GENOMIC DNA]</scope>
    <source>
        <strain evidence="6 7">ATCC 30894</strain>
    </source>
</reference>
<evidence type="ECO:0000256" key="2">
    <source>
        <dbReference type="PROSITE-ProRule" id="PRU00024"/>
    </source>
</evidence>
<keyword evidence="1" id="KW-0677">Repeat</keyword>
<dbReference type="CDD" id="cd05819">
    <property type="entry name" value="NHL"/>
    <property type="match status" value="1"/>
</dbReference>
<keyword evidence="2" id="KW-0862">Zinc</keyword>
<dbReference type="InterPro" id="IPR000315">
    <property type="entry name" value="Znf_B-box"/>
</dbReference>
<dbReference type="RefSeq" id="XP_044558445.1">
    <property type="nucleotide sequence ID" value="XM_044710829.1"/>
</dbReference>
<feature type="coiled-coil region" evidence="4">
    <location>
        <begin position="210"/>
        <end position="259"/>
    </location>
</feature>
<dbReference type="OrthoDB" id="6270329at2759"/>
<dbReference type="Gene3D" id="3.30.160.60">
    <property type="entry name" value="Classic Zinc Finger"/>
    <property type="match status" value="1"/>
</dbReference>
<evidence type="ECO:0000313" key="7">
    <source>
        <dbReference type="Proteomes" id="UP000444721"/>
    </source>
</evidence>
<evidence type="ECO:0000259" key="5">
    <source>
        <dbReference type="PROSITE" id="PS50119"/>
    </source>
</evidence>
<dbReference type="VEuPathDB" id="AmoebaDB:NF0076120"/>
<dbReference type="PROSITE" id="PS50119">
    <property type="entry name" value="ZF_BBOX"/>
    <property type="match status" value="1"/>
</dbReference>
<feature type="domain" description="B box-type" evidence="5">
    <location>
        <begin position="141"/>
        <end position="177"/>
    </location>
</feature>
<dbReference type="InterPro" id="IPR050952">
    <property type="entry name" value="TRIM-NHL_E3_ligases"/>
</dbReference>
<dbReference type="AlphaFoldDB" id="A0A6A5BG22"/>
<name>A0A6A5BG22_NAEFO</name>
<feature type="repeat" description="NHL" evidence="3">
    <location>
        <begin position="604"/>
        <end position="643"/>
    </location>
</feature>
<dbReference type="GeneID" id="68114337"/>
<dbReference type="Proteomes" id="UP000444721">
    <property type="component" value="Unassembled WGS sequence"/>
</dbReference>
<protein>
    <recommendedName>
        <fullName evidence="5">B box-type domain-containing protein</fullName>
    </recommendedName>
</protein>